<proteinExistence type="predicted"/>
<name>A0A2M7G230_9BACT</name>
<dbReference type="AlphaFoldDB" id="A0A2M7G230"/>
<evidence type="ECO:0000313" key="2">
    <source>
        <dbReference type="Proteomes" id="UP000231019"/>
    </source>
</evidence>
<reference evidence="1 2" key="1">
    <citation type="submission" date="2017-09" db="EMBL/GenBank/DDBJ databases">
        <title>Depth-based differentiation of microbial function through sediment-hosted aquifers and enrichment of novel symbionts in the deep terrestrial subsurface.</title>
        <authorList>
            <person name="Probst A.J."/>
            <person name="Ladd B."/>
            <person name="Jarett J.K."/>
            <person name="Geller-Mcgrath D.E."/>
            <person name="Sieber C.M."/>
            <person name="Emerson J.B."/>
            <person name="Anantharaman K."/>
            <person name="Thomas B.C."/>
            <person name="Malmstrom R."/>
            <person name="Stieglmeier M."/>
            <person name="Klingl A."/>
            <person name="Woyke T."/>
            <person name="Ryan C.M."/>
            <person name="Banfield J.F."/>
        </authorList>
    </citation>
    <scope>NUCLEOTIDE SEQUENCE [LARGE SCALE GENOMIC DNA]</scope>
    <source>
        <strain evidence="1">CG17_big_fil_post_rev_8_21_14_2_50_48_46</strain>
    </source>
</reference>
<organism evidence="1 2">
    <name type="scientific">bacterium (Candidatus Blackallbacteria) CG17_big_fil_post_rev_8_21_14_2_50_48_46</name>
    <dbReference type="NCBI Taxonomy" id="2014261"/>
    <lineage>
        <taxon>Bacteria</taxon>
        <taxon>Candidatus Blackallbacteria</taxon>
    </lineage>
</organism>
<protein>
    <submittedName>
        <fullName evidence="1">Uncharacterized protein</fullName>
    </submittedName>
</protein>
<accession>A0A2M7G230</accession>
<comment type="caution">
    <text evidence="1">The sequence shown here is derived from an EMBL/GenBank/DDBJ whole genome shotgun (WGS) entry which is preliminary data.</text>
</comment>
<evidence type="ECO:0000313" key="1">
    <source>
        <dbReference type="EMBL" id="PIW15837.1"/>
    </source>
</evidence>
<dbReference type="EMBL" id="PFFQ01000043">
    <property type="protein sequence ID" value="PIW15837.1"/>
    <property type="molecule type" value="Genomic_DNA"/>
</dbReference>
<sequence length="394" mass="41145">NSTQIWDKDAFNISWNSDDTEVTFSFKEEKLLPTDKDSNLVPDYNVAFRSFSGGDRIFKDKSGISRSEKHFKLTDGDFEESYKFAIKTDEAKPTITGITAETTENGGNNGDAIRVRYSERMIIYTRDISIAGGMENTAGSDTKAAAAYPGGTIATSTATAKNYNTTVVKTGGVTAYSGTWGALCGTAVYDTTDLTHKTVLLLPPKAVATANNIYLLNSPNTVAGSFTTDAAANNGENALVIQLMGVPAACGGIVAAAVAGLQTLTAVNLDESLTSNAAVATSLQTQLNLAAAALGANAPSANPFTVTSTTTSITVSFNDTSGKYIGWRQNAGFVNATGQVLPQFNTGGITLTAGQNIDVYQPGDTVRIKVNSTVLDPAGNTLDSSRDNASANAS</sequence>
<gene>
    <name evidence="1" type="ORF">COW36_15650</name>
</gene>
<feature type="non-terminal residue" evidence="1">
    <location>
        <position position="1"/>
    </location>
</feature>
<dbReference type="Proteomes" id="UP000231019">
    <property type="component" value="Unassembled WGS sequence"/>
</dbReference>